<evidence type="ECO:0000313" key="1">
    <source>
        <dbReference type="EMBL" id="KAA1256877.1"/>
    </source>
</evidence>
<sequence>MCPAGQHRIKSGNMVGIGIKHRRQRTRSDNDRVLRAADQDVQAEKQADHRRSVSNAWLSVGFDYEVTES</sequence>
<evidence type="ECO:0000313" key="3">
    <source>
        <dbReference type="Proteomes" id="UP000322699"/>
    </source>
</evidence>
<name>A0A5B1C723_9BACT</name>
<dbReference type="Proteomes" id="UP000322699">
    <property type="component" value="Unassembled WGS sequence"/>
</dbReference>
<reference evidence="1 3" key="1">
    <citation type="submission" date="2019-08" db="EMBL/GenBank/DDBJ databases">
        <title>Deep-cultivation of Planctomycetes and their phenomic and genomic characterization uncovers novel biology.</title>
        <authorList>
            <person name="Wiegand S."/>
            <person name="Jogler M."/>
            <person name="Boedeker C."/>
            <person name="Pinto D."/>
            <person name="Vollmers J."/>
            <person name="Rivas-Marin E."/>
            <person name="Kohn T."/>
            <person name="Peeters S.H."/>
            <person name="Heuer A."/>
            <person name="Rast P."/>
            <person name="Oberbeckmann S."/>
            <person name="Bunk B."/>
            <person name="Jeske O."/>
            <person name="Meyerdierks A."/>
            <person name="Storesund J.E."/>
            <person name="Kallscheuer N."/>
            <person name="Luecker S."/>
            <person name="Lage O.M."/>
            <person name="Pohl T."/>
            <person name="Merkel B.J."/>
            <person name="Hornburger P."/>
            <person name="Mueller R.-W."/>
            <person name="Bruemmer F."/>
            <person name="Labrenz M."/>
            <person name="Spormann A.M."/>
            <person name="Op Den Camp H."/>
            <person name="Overmann J."/>
            <person name="Amann R."/>
            <person name="Jetten M.S.M."/>
            <person name="Mascher T."/>
            <person name="Medema M.H."/>
            <person name="Devos D.P."/>
            <person name="Kaster A.-K."/>
            <person name="Ovreas L."/>
            <person name="Rohde M."/>
            <person name="Galperin M.Y."/>
            <person name="Jogler C."/>
        </authorList>
    </citation>
    <scope>NUCLEOTIDE SEQUENCE [LARGE SCALE GENOMIC DNA]</scope>
    <source>
        <strain evidence="1 3">LF1</strain>
    </source>
</reference>
<organism evidence="1 3">
    <name type="scientific">Rubripirellula obstinata</name>
    <dbReference type="NCBI Taxonomy" id="406547"/>
    <lineage>
        <taxon>Bacteria</taxon>
        <taxon>Pseudomonadati</taxon>
        <taxon>Planctomycetota</taxon>
        <taxon>Planctomycetia</taxon>
        <taxon>Pirellulales</taxon>
        <taxon>Pirellulaceae</taxon>
        <taxon>Rubripirellula</taxon>
    </lineage>
</organism>
<comment type="caution">
    <text evidence="1">The sequence shown here is derived from an EMBL/GenBank/DDBJ whole genome shotgun (WGS) entry which is preliminary data.</text>
</comment>
<proteinExistence type="predicted"/>
<accession>A0A5B1C723</accession>
<keyword evidence="3" id="KW-1185">Reference proteome</keyword>
<evidence type="ECO:0000313" key="2">
    <source>
        <dbReference type="EMBL" id="KAA1256974.1"/>
    </source>
</evidence>
<gene>
    <name evidence="2" type="ORF">LF1_57200</name>
    <name evidence="1" type="ORF">LF1_58300</name>
</gene>
<protein>
    <submittedName>
        <fullName evidence="1">Uncharacterized protein</fullName>
    </submittedName>
</protein>
<dbReference type="EMBL" id="VRLW01000016">
    <property type="protein sequence ID" value="KAA1256877.1"/>
    <property type="molecule type" value="Genomic_DNA"/>
</dbReference>
<dbReference type="AlphaFoldDB" id="A0A5B1C723"/>
<dbReference type="EMBL" id="VRLW01000008">
    <property type="protein sequence ID" value="KAA1256974.1"/>
    <property type="molecule type" value="Genomic_DNA"/>
</dbReference>